<sequence length="130" mass="13685">VSPNLAAWARAAACGPARGSSRRRPESSSTRLPPAGHSNLMSSAGLRSSRLPRRTGALSVRPTRRSVSLAPAHPSPGSCSRESVTASAINHPARVGSLQSQVAHCLFFVAKSYIIRKRLGPGDCTSRAKM</sequence>
<dbReference type="Gramene" id="OQU90070">
    <property type="protein sequence ID" value="OQU90070"/>
    <property type="gene ID" value="SORBI_3002G334700"/>
</dbReference>
<reference evidence="3" key="2">
    <citation type="journal article" date="2018" name="Plant J.">
        <title>The Sorghum bicolor reference genome: improved assembly, gene annotations, a transcriptome atlas, and signatures of genome organization.</title>
        <authorList>
            <person name="McCormick R.F."/>
            <person name="Truong S.K."/>
            <person name="Sreedasyam A."/>
            <person name="Jenkins J."/>
            <person name="Shu S."/>
            <person name="Sims D."/>
            <person name="Kennedy M."/>
            <person name="Amirebrahimi M."/>
            <person name="Weers B.D."/>
            <person name="McKinley B."/>
            <person name="Mattison A."/>
            <person name="Morishige D.T."/>
            <person name="Grimwood J."/>
            <person name="Schmutz J."/>
            <person name="Mullet J.E."/>
        </authorList>
    </citation>
    <scope>NUCLEOTIDE SEQUENCE [LARGE SCALE GENOMIC DNA]</scope>
    <source>
        <strain evidence="3">cv. BTx623</strain>
    </source>
</reference>
<feature type="non-terminal residue" evidence="2">
    <location>
        <position position="1"/>
    </location>
</feature>
<evidence type="ECO:0000313" key="3">
    <source>
        <dbReference type="Proteomes" id="UP000000768"/>
    </source>
</evidence>
<keyword evidence="3" id="KW-1185">Reference proteome</keyword>
<reference evidence="2 3" key="1">
    <citation type="journal article" date="2009" name="Nature">
        <title>The Sorghum bicolor genome and the diversification of grasses.</title>
        <authorList>
            <person name="Paterson A.H."/>
            <person name="Bowers J.E."/>
            <person name="Bruggmann R."/>
            <person name="Dubchak I."/>
            <person name="Grimwood J."/>
            <person name="Gundlach H."/>
            <person name="Haberer G."/>
            <person name="Hellsten U."/>
            <person name="Mitros T."/>
            <person name="Poliakov A."/>
            <person name="Schmutz J."/>
            <person name="Spannagl M."/>
            <person name="Tang H."/>
            <person name="Wang X."/>
            <person name="Wicker T."/>
            <person name="Bharti A.K."/>
            <person name="Chapman J."/>
            <person name="Feltus F.A."/>
            <person name="Gowik U."/>
            <person name="Grigoriev I.V."/>
            <person name="Lyons E."/>
            <person name="Maher C.A."/>
            <person name="Martis M."/>
            <person name="Narechania A."/>
            <person name="Otillar R.P."/>
            <person name="Penning B.W."/>
            <person name="Salamov A.A."/>
            <person name="Wang Y."/>
            <person name="Zhang L."/>
            <person name="Carpita N.C."/>
            <person name="Freeling M."/>
            <person name="Gingle A.R."/>
            <person name="Hash C.T."/>
            <person name="Keller B."/>
            <person name="Klein P."/>
            <person name="Kresovich S."/>
            <person name="McCann M.C."/>
            <person name="Ming R."/>
            <person name="Peterson D.G."/>
            <person name="Mehboob-ur-Rahman"/>
            <person name="Ware D."/>
            <person name="Westhoff P."/>
            <person name="Mayer K.F."/>
            <person name="Messing J."/>
            <person name="Rokhsar D.S."/>
        </authorList>
    </citation>
    <scope>NUCLEOTIDE SEQUENCE [LARGE SCALE GENOMIC DNA]</scope>
    <source>
        <strain evidence="3">cv. BTx623</strain>
    </source>
</reference>
<organism evidence="2 3">
    <name type="scientific">Sorghum bicolor</name>
    <name type="common">Sorghum</name>
    <name type="synonym">Sorghum vulgare</name>
    <dbReference type="NCBI Taxonomy" id="4558"/>
    <lineage>
        <taxon>Eukaryota</taxon>
        <taxon>Viridiplantae</taxon>
        <taxon>Streptophyta</taxon>
        <taxon>Embryophyta</taxon>
        <taxon>Tracheophyta</taxon>
        <taxon>Spermatophyta</taxon>
        <taxon>Magnoliopsida</taxon>
        <taxon>Liliopsida</taxon>
        <taxon>Poales</taxon>
        <taxon>Poaceae</taxon>
        <taxon>PACMAD clade</taxon>
        <taxon>Panicoideae</taxon>
        <taxon>Andropogonodae</taxon>
        <taxon>Andropogoneae</taxon>
        <taxon>Sorghinae</taxon>
        <taxon>Sorghum</taxon>
    </lineage>
</organism>
<feature type="compositionally biased region" description="Polar residues" evidence="1">
    <location>
        <begin position="77"/>
        <end position="86"/>
    </location>
</feature>
<dbReference type="Proteomes" id="UP000000768">
    <property type="component" value="Chromosome 2"/>
</dbReference>
<dbReference type="EMBL" id="CM000761">
    <property type="protein sequence ID" value="OQU90070.1"/>
    <property type="molecule type" value="Genomic_DNA"/>
</dbReference>
<evidence type="ECO:0000256" key="1">
    <source>
        <dbReference type="SAM" id="MobiDB-lite"/>
    </source>
</evidence>
<dbReference type="InParanoid" id="A0A1W0W6R9"/>
<dbReference type="AlphaFoldDB" id="A0A1W0W6R9"/>
<accession>A0A1W0W6R9</accession>
<evidence type="ECO:0000313" key="2">
    <source>
        <dbReference type="EMBL" id="OQU90070.1"/>
    </source>
</evidence>
<feature type="region of interest" description="Disordered" evidence="1">
    <location>
        <begin position="12"/>
        <end position="86"/>
    </location>
</feature>
<name>A0A1W0W6R9_SORBI</name>
<protein>
    <submittedName>
        <fullName evidence="2">Uncharacterized protein</fullName>
    </submittedName>
</protein>
<gene>
    <name evidence="2" type="ORF">SORBI_3002G334700</name>
</gene>
<proteinExistence type="predicted"/>